<evidence type="ECO:0000313" key="2">
    <source>
        <dbReference type="EMBL" id="SCZ55742.1"/>
    </source>
</evidence>
<keyword evidence="3" id="KW-1185">Reference proteome</keyword>
<gene>
    <name evidence="2" type="ORF">SAMN03097708_01189</name>
</gene>
<name>A0A1G5Q259_9GAMM</name>
<dbReference type="Gene3D" id="2.40.160.170">
    <property type="match status" value="1"/>
</dbReference>
<sequence>MHKLMLTVAGAGMLLTTAPVMAETMSGWGAGARLSSLGYGVEVTKSLTRQLNARVGVNTFSHSDTRTEGDITYDADLSLRNANLLLDWHPFENGFRMSLGYLLSNNELDLESQSTGTVTVGNSEYELDGGYVNGTAEMGGGAYVGLGYSRAGRSGWSFTADLGVVMQGSPDVSLTSNVVGDEDLRAEERELESDLDEFDRYPVVGIGISYGF</sequence>
<proteinExistence type="predicted"/>
<evidence type="ECO:0000256" key="1">
    <source>
        <dbReference type="SAM" id="SignalP"/>
    </source>
</evidence>
<reference evidence="2 3" key="1">
    <citation type="submission" date="2016-10" db="EMBL/GenBank/DDBJ databases">
        <authorList>
            <person name="de Groot N.N."/>
        </authorList>
    </citation>
    <scope>NUCLEOTIDE SEQUENCE [LARGE SCALE GENOMIC DNA]</scope>
    <source>
        <strain evidence="2 3">HLD2</strain>
    </source>
</reference>
<dbReference type="STRING" id="415747.SAMN03097708_01189"/>
<accession>A0A1G5Q259</accession>
<dbReference type="OrthoDB" id="517121at2"/>
<protein>
    <recommendedName>
        <fullName evidence="4">Outer membrane protein beta-barrel domain-containing protein</fullName>
    </recommendedName>
</protein>
<dbReference type="Proteomes" id="UP000199648">
    <property type="component" value="Unassembled WGS sequence"/>
</dbReference>
<feature type="chain" id="PRO_5011729270" description="Outer membrane protein beta-barrel domain-containing protein" evidence="1">
    <location>
        <begin position="23"/>
        <end position="212"/>
    </location>
</feature>
<dbReference type="RefSeq" id="WP_092993907.1">
    <property type="nucleotide sequence ID" value="NZ_FMWD01000003.1"/>
</dbReference>
<dbReference type="EMBL" id="FMWD01000003">
    <property type="protein sequence ID" value="SCZ55742.1"/>
    <property type="molecule type" value="Genomic_DNA"/>
</dbReference>
<keyword evidence="1" id="KW-0732">Signal</keyword>
<dbReference type="AlphaFoldDB" id="A0A1G5Q259"/>
<evidence type="ECO:0000313" key="3">
    <source>
        <dbReference type="Proteomes" id="UP000199648"/>
    </source>
</evidence>
<organism evidence="2 3">
    <name type="scientific">Thiohalomonas denitrificans</name>
    <dbReference type="NCBI Taxonomy" id="415747"/>
    <lineage>
        <taxon>Bacteria</taxon>
        <taxon>Pseudomonadati</taxon>
        <taxon>Pseudomonadota</taxon>
        <taxon>Gammaproteobacteria</taxon>
        <taxon>Thiohalomonadales</taxon>
        <taxon>Thiohalomonadaceae</taxon>
        <taxon>Thiohalomonas</taxon>
    </lineage>
</organism>
<feature type="signal peptide" evidence="1">
    <location>
        <begin position="1"/>
        <end position="22"/>
    </location>
</feature>
<evidence type="ECO:0008006" key="4">
    <source>
        <dbReference type="Google" id="ProtNLM"/>
    </source>
</evidence>